<dbReference type="InterPro" id="IPR001356">
    <property type="entry name" value="HD"/>
</dbReference>
<dbReference type="Proteomes" id="UP001620645">
    <property type="component" value="Unassembled WGS sequence"/>
</dbReference>
<feature type="region of interest" description="Disordered" evidence="9">
    <location>
        <begin position="1"/>
        <end position="41"/>
    </location>
</feature>
<dbReference type="CDD" id="cd00086">
    <property type="entry name" value="homeodomain"/>
    <property type="match status" value="1"/>
</dbReference>
<comment type="subcellular location">
    <subcellularLocation>
        <location evidence="1 7 8">Nucleus</location>
    </subcellularLocation>
</comment>
<dbReference type="PANTHER" id="PTHR45882:SF3">
    <property type="entry name" value="PITUITARY HOMEOBOX HOMOLOG PTX1"/>
    <property type="match status" value="1"/>
</dbReference>
<evidence type="ECO:0000256" key="5">
    <source>
        <dbReference type="ARBA" id="ARBA00023155"/>
    </source>
</evidence>
<organism evidence="11 12">
    <name type="scientific">Heterodera schachtii</name>
    <name type="common">Sugarbeet cyst nematode worm</name>
    <name type="synonym">Tylenchus schachtii</name>
    <dbReference type="NCBI Taxonomy" id="97005"/>
    <lineage>
        <taxon>Eukaryota</taxon>
        <taxon>Metazoa</taxon>
        <taxon>Ecdysozoa</taxon>
        <taxon>Nematoda</taxon>
        <taxon>Chromadorea</taxon>
        <taxon>Rhabditida</taxon>
        <taxon>Tylenchina</taxon>
        <taxon>Tylenchomorpha</taxon>
        <taxon>Tylenchoidea</taxon>
        <taxon>Heteroderidae</taxon>
        <taxon>Heteroderinae</taxon>
        <taxon>Heterodera</taxon>
    </lineage>
</organism>
<protein>
    <recommendedName>
        <fullName evidence="10">Homeobox domain-containing protein</fullName>
    </recommendedName>
</protein>
<feature type="compositionally biased region" description="Gly residues" evidence="9">
    <location>
        <begin position="18"/>
        <end position="28"/>
    </location>
</feature>
<dbReference type="PROSITE" id="PS50071">
    <property type="entry name" value="HOMEOBOX_2"/>
    <property type="match status" value="1"/>
</dbReference>
<gene>
    <name evidence="11" type="ORF">niasHS_014597</name>
</gene>
<accession>A0ABD2ILT8</accession>
<keyword evidence="4 7" id="KW-0238">DNA-binding</keyword>
<keyword evidence="12" id="KW-1185">Reference proteome</keyword>
<sequence length="388" mass="42308">MFMPCPADDPPPMAPPIGAGGEFVGPAGGQQCQNNQQQPNDDGITFGGLHCEMKAPNGVAVTHQSLVSHLADFSAPASSALAFPLLPPPPPPLHPFASVPPSSSSSHQLHHLHHHHPYLPPIEFGPADCAYGGFGQLRAAPLFLPAYNACSPAAFPSFSTTISHHFAMYSNPTSFTVEEPFPGGKKQSKTEEKQHQQKQQQEKRISERRKGTTAAERKRERGQQPIGVNSCSRQRRQRTHFSSHQLAELESLFTRNKYPDVANRAEMSRAIGLAEQCVRVWFKNRRAKWRKRERPAVFCDGNGTEMANFGANKANEAKKGQQQVAYQQQSQEKSVWASLAVPGGGLSAAALSAQSPPAIGARYGDSLATHCTNLAMAQAFCTTEEKRW</sequence>
<evidence type="ECO:0000256" key="2">
    <source>
        <dbReference type="ARBA" id="ARBA00006503"/>
    </source>
</evidence>
<feature type="region of interest" description="Disordered" evidence="9">
    <location>
        <begin position="177"/>
        <end position="243"/>
    </location>
</feature>
<dbReference type="Pfam" id="PF00046">
    <property type="entry name" value="Homeodomain"/>
    <property type="match status" value="1"/>
</dbReference>
<dbReference type="SUPFAM" id="SSF46689">
    <property type="entry name" value="Homeodomain-like"/>
    <property type="match status" value="1"/>
</dbReference>
<name>A0ABD2ILT8_HETSC</name>
<keyword evidence="3" id="KW-0217">Developmental protein</keyword>
<evidence type="ECO:0000256" key="6">
    <source>
        <dbReference type="ARBA" id="ARBA00023242"/>
    </source>
</evidence>
<evidence type="ECO:0000313" key="11">
    <source>
        <dbReference type="EMBL" id="KAL3078815.1"/>
    </source>
</evidence>
<comment type="similarity">
    <text evidence="2">Belongs to the paired homeobox family. Bicoid subfamily.</text>
</comment>
<evidence type="ECO:0000256" key="8">
    <source>
        <dbReference type="RuleBase" id="RU000682"/>
    </source>
</evidence>
<dbReference type="SMART" id="SM00389">
    <property type="entry name" value="HOX"/>
    <property type="match status" value="1"/>
</dbReference>
<feature type="domain" description="Homeobox" evidence="10">
    <location>
        <begin position="232"/>
        <end position="292"/>
    </location>
</feature>
<proteinExistence type="inferred from homology"/>
<dbReference type="EMBL" id="JBICCN010000309">
    <property type="protein sequence ID" value="KAL3078815.1"/>
    <property type="molecule type" value="Genomic_DNA"/>
</dbReference>
<dbReference type="GO" id="GO:0005634">
    <property type="term" value="C:nucleus"/>
    <property type="evidence" value="ECO:0007669"/>
    <property type="project" value="UniProtKB-SubCell"/>
</dbReference>
<keyword evidence="5 7" id="KW-0371">Homeobox</keyword>
<feature type="compositionally biased region" description="Basic and acidic residues" evidence="9">
    <location>
        <begin position="188"/>
        <end position="222"/>
    </location>
</feature>
<comment type="caution">
    <text evidence="11">The sequence shown here is derived from an EMBL/GenBank/DDBJ whole genome shotgun (WGS) entry which is preliminary data.</text>
</comment>
<feature type="compositionally biased region" description="Low complexity" evidence="9">
    <location>
        <begin position="29"/>
        <end position="40"/>
    </location>
</feature>
<dbReference type="InterPro" id="IPR017970">
    <property type="entry name" value="Homeobox_CS"/>
</dbReference>
<evidence type="ECO:0000256" key="3">
    <source>
        <dbReference type="ARBA" id="ARBA00022473"/>
    </source>
</evidence>
<evidence type="ECO:0000259" key="10">
    <source>
        <dbReference type="PROSITE" id="PS50071"/>
    </source>
</evidence>
<evidence type="ECO:0000256" key="4">
    <source>
        <dbReference type="ARBA" id="ARBA00023125"/>
    </source>
</evidence>
<dbReference type="AlphaFoldDB" id="A0ABD2ILT8"/>
<feature type="DNA-binding region" description="Homeobox" evidence="7">
    <location>
        <begin position="234"/>
        <end position="293"/>
    </location>
</feature>
<evidence type="ECO:0000313" key="12">
    <source>
        <dbReference type="Proteomes" id="UP001620645"/>
    </source>
</evidence>
<dbReference type="FunFam" id="1.10.10.60:FF:000679">
    <property type="entry name" value="Homeobox protein aristaless"/>
    <property type="match status" value="1"/>
</dbReference>
<evidence type="ECO:0000256" key="1">
    <source>
        <dbReference type="ARBA" id="ARBA00004123"/>
    </source>
</evidence>
<dbReference type="PROSITE" id="PS00027">
    <property type="entry name" value="HOMEOBOX_1"/>
    <property type="match status" value="1"/>
</dbReference>
<evidence type="ECO:0000256" key="7">
    <source>
        <dbReference type="PROSITE-ProRule" id="PRU00108"/>
    </source>
</evidence>
<reference evidence="11 12" key="1">
    <citation type="submission" date="2024-10" db="EMBL/GenBank/DDBJ databases">
        <authorList>
            <person name="Kim D."/>
        </authorList>
    </citation>
    <scope>NUCLEOTIDE SEQUENCE [LARGE SCALE GENOMIC DNA]</scope>
    <source>
        <strain evidence="11">Taebaek</strain>
    </source>
</reference>
<dbReference type="GO" id="GO:0003677">
    <property type="term" value="F:DNA binding"/>
    <property type="evidence" value="ECO:0007669"/>
    <property type="project" value="UniProtKB-UniRule"/>
</dbReference>
<dbReference type="InterPro" id="IPR009057">
    <property type="entry name" value="Homeodomain-like_sf"/>
</dbReference>
<keyword evidence="6 7" id="KW-0539">Nucleus</keyword>
<dbReference type="GO" id="GO:0030182">
    <property type="term" value="P:neuron differentiation"/>
    <property type="evidence" value="ECO:0007669"/>
    <property type="project" value="UniProtKB-ARBA"/>
</dbReference>
<evidence type="ECO:0000256" key="9">
    <source>
        <dbReference type="SAM" id="MobiDB-lite"/>
    </source>
</evidence>
<dbReference type="Gene3D" id="1.10.10.60">
    <property type="entry name" value="Homeodomain-like"/>
    <property type="match status" value="1"/>
</dbReference>
<dbReference type="PANTHER" id="PTHR45882">
    <property type="entry name" value="PITUITARY HOMEOBOX HOMOLOG PTX1"/>
    <property type="match status" value="1"/>
</dbReference>